<evidence type="ECO:0000313" key="2">
    <source>
        <dbReference type="Proteomes" id="UP000789390"/>
    </source>
</evidence>
<accession>A0A8J2VZB5</accession>
<organism evidence="1 2">
    <name type="scientific">Daphnia galeata</name>
    <dbReference type="NCBI Taxonomy" id="27404"/>
    <lineage>
        <taxon>Eukaryota</taxon>
        <taxon>Metazoa</taxon>
        <taxon>Ecdysozoa</taxon>
        <taxon>Arthropoda</taxon>
        <taxon>Crustacea</taxon>
        <taxon>Branchiopoda</taxon>
        <taxon>Diplostraca</taxon>
        <taxon>Cladocera</taxon>
        <taxon>Anomopoda</taxon>
        <taxon>Daphniidae</taxon>
        <taxon>Daphnia</taxon>
    </lineage>
</organism>
<protein>
    <submittedName>
        <fullName evidence="1">Uncharacterized protein</fullName>
    </submittedName>
</protein>
<dbReference type="OrthoDB" id="6395990at2759"/>
<comment type="caution">
    <text evidence="1">The sequence shown here is derived from an EMBL/GenBank/DDBJ whole genome shotgun (WGS) entry which is preliminary data.</text>
</comment>
<evidence type="ECO:0000313" key="1">
    <source>
        <dbReference type="EMBL" id="CAH0099498.1"/>
    </source>
</evidence>
<dbReference type="AlphaFoldDB" id="A0A8J2VZB5"/>
<reference evidence="1" key="1">
    <citation type="submission" date="2021-11" db="EMBL/GenBank/DDBJ databases">
        <authorList>
            <person name="Schell T."/>
        </authorList>
    </citation>
    <scope>NUCLEOTIDE SEQUENCE</scope>
    <source>
        <strain evidence="1">M5</strain>
    </source>
</reference>
<name>A0A8J2VZB5_9CRUS</name>
<proteinExistence type="predicted"/>
<dbReference type="Proteomes" id="UP000789390">
    <property type="component" value="Unassembled WGS sequence"/>
</dbReference>
<gene>
    <name evidence="1" type="ORF">DGAL_LOCUS1637</name>
</gene>
<sequence length="145" mass="16981">MEVFVHKSQPSTSRENRMEEDAIDCGRLANFWKGKYELERDIPSNDEGSKQSSLKYYLIKTVETDEDFCEKTFYTCVSTTWVSLCKSYMLYPPVGMYSVSGRPDEHPCWKSTIFQRLCLPNHDNWFEKSRSCSQGSCCCDERDEF</sequence>
<keyword evidence="2" id="KW-1185">Reference proteome</keyword>
<dbReference type="EMBL" id="CAKKLH010000020">
    <property type="protein sequence ID" value="CAH0099498.1"/>
    <property type="molecule type" value="Genomic_DNA"/>
</dbReference>